<dbReference type="PATRIC" id="fig|1268237.3.peg.408"/>
<dbReference type="OrthoDB" id="5616367at2"/>
<proteinExistence type="predicted"/>
<reference evidence="2 3" key="1">
    <citation type="journal article" date="2013" name="Genome Announc.">
        <title>Draft Genome Sequence of the Aeromonas diversa Type Strain.</title>
        <authorList>
            <person name="Farfan M."/>
            <person name="Spataro N."/>
            <person name="Sanglas A."/>
            <person name="Albarral V."/>
            <person name="Loren J.G."/>
            <person name="Bosch E."/>
            <person name="Fuste M.C."/>
        </authorList>
    </citation>
    <scope>NUCLEOTIDE SEQUENCE [LARGE SCALE GENOMIC DNA]</scope>
    <source>
        <strain evidence="2 3">2478-85</strain>
    </source>
</reference>
<dbReference type="AlphaFoldDB" id="N9U537"/>
<dbReference type="InterPro" id="IPR038444">
    <property type="entry name" value="DUF465_sf"/>
</dbReference>
<organism evidence="2 3">
    <name type="scientific">Aeromonas diversa CDC 2478-85</name>
    <dbReference type="NCBI Taxonomy" id="1268237"/>
    <lineage>
        <taxon>Bacteria</taxon>
        <taxon>Pseudomonadati</taxon>
        <taxon>Pseudomonadota</taxon>
        <taxon>Gammaproteobacteria</taxon>
        <taxon>Aeromonadales</taxon>
        <taxon>Aeromonadaceae</taxon>
        <taxon>Aeromonas</taxon>
    </lineage>
</organism>
<name>N9U537_9GAMM</name>
<keyword evidence="1" id="KW-0175">Coiled coil</keyword>
<evidence type="ECO:0000256" key="1">
    <source>
        <dbReference type="SAM" id="Coils"/>
    </source>
</evidence>
<gene>
    <name evidence="2" type="ORF">G114_02089</name>
</gene>
<dbReference type="eggNOG" id="COG2841">
    <property type="taxonomic scope" value="Bacteria"/>
</dbReference>
<keyword evidence="3" id="KW-1185">Reference proteome</keyword>
<dbReference type="InterPro" id="IPR007420">
    <property type="entry name" value="DUF465"/>
</dbReference>
<feature type="coiled-coil region" evidence="1">
    <location>
        <begin position="19"/>
        <end position="66"/>
    </location>
</feature>
<dbReference type="Proteomes" id="UP000023775">
    <property type="component" value="Unassembled WGS sequence"/>
</dbReference>
<dbReference type="RefSeq" id="WP_005346739.1">
    <property type="nucleotide sequence ID" value="NZ_APVG01000003.1"/>
</dbReference>
<dbReference type="EMBL" id="APVG01000003">
    <property type="protein sequence ID" value="ENY73515.1"/>
    <property type="molecule type" value="Genomic_DNA"/>
</dbReference>
<dbReference type="Gene3D" id="6.10.280.50">
    <property type="match status" value="1"/>
</dbReference>
<evidence type="ECO:0000313" key="2">
    <source>
        <dbReference type="EMBL" id="ENY73515.1"/>
    </source>
</evidence>
<accession>N9U537</accession>
<evidence type="ECO:0008006" key="4">
    <source>
        <dbReference type="Google" id="ProtNLM"/>
    </source>
</evidence>
<protein>
    <recommendedName>
        <fullName evidence="4">DUF465 domain-containing protein</fullName>
    </recommendedName>
</protein>
<dbReference type="Pfam" id="PF04325">
    <property type="entry name" value="DUF465"/>
    <property type="match status" value="1"/>
</dbReference>
<comment type="caution">
    <text evidence="2">The sequence shown here is derived from an EMBL/GenBank/DDBJ whole genome shotgun (WGS) entry which is preliminary data.</text>
</comment>
<sequence>MFPEYRDLISRLKTTNAHFQRKFDLHNQLDDEIKQLEKEYASDDQVRELKKKKLKLKEDLYEILQDYQARDTSLQ</sequence>
<evidence type="ECO:0000313" key="3">
    <source>
        <dbReference type="Proteomes" id="UP000023775"/>
    </source>
</evidence>